<dbReference type="PROSITE" id="PS51779">
    <property type="entry name" value="POTRA"/>
    <property type="match status" value="4"/>
</dbReference>
<dbReference type="NCBIfam" id="TIGR03303">
    <property type="entry name" value="OM_YaeT"/>
    <property type="match status" value="1"/>
</dbReference>
<comment type="subcellular location">
    <subcellularLocation>
        <location evidence="8">Cell outer membrane</location>
    </subcellularLocation>
    <subcellularLocation>
        <location evidence="1">Membrane</location>
    </subcellularLocation>
</comment>
<evidence type="ECO:0000256" key="1">
    <source>
        <dbReference type="ARBA" id="ARBA00004370"/>
    </source>
</evidence>
<dbReference type="PIRSF" id="PIRSF006076">
    <property type="entry name" value="OM_assembly_OMP85"/>
    <property type="match status" value="1"/>
</dbReference>
<comment type="subunit">
    <text evidence="8">Part of the Bam complex.</text>
</comment>
<evidence type="ECO:0000259" key="10">
    <source>
        <dbReference type="PROSITE" id="PS51779"/>
    </source>
</evidence>
<dbReference type="InterPro" id="IPR034746">
    <property type="entry name" value="POTRA"/>
</dbReference>
<feature type="chain" id="PRO_5044906669" description="Outer membrane protein assembly factor BamA" evidence="8">
    <location>
        <begin position="22"/>
        <end position="783"/>
    </location>
</feature>
<feature type="signal peptide" evidence="8">
    <location>
        <begin position="1"/>
        <end position="21"/>
    </location>
</feature>
<comment type="similarity">
    <text evidence="8">Belongs to the BamA family.</text>
</comment>
<keyword evidence="7 8" id="KW-0998">Cell outer membrane</keyword>
<keyword evidence="5 8" id="KW-0677">Repeat</keyword>
<feature type="domain" description="POTRA" evidence="10">
    <location>
        <begin position="347"/>
        <end position="421"/>
    </location>
</feature>
<protein>
    <recommendedName>
        <fullName evidence="8 9">Outer membrane protein assembly factor BamA</fullName>
    </recommendedName>
</protein>
<sequence precursor="true">MKQFFNVLLLSLSLFASSAYAAVFQVDDIRIEGLQRVSAGTVFAALPISVGDLVDEPAIRSATRSLFRTGYFSDVIMARENGVLVIGLSERPAVTEINLEGNKAIETDQLLDALRDNGLAEGQIFRQVILEGMTQELQRQYVSQGRYGALVETEVKQLPRNRVAVNINIDEGDVARIRHINIVGNNEFTEEELLESFEQQTTGWLSWITSDDKYAREKLSGDLETLESWYLDRGYLQFEVASTQVSISPEKESVYITINVNEGDVYTIGDVELAGELMIPEQQIRAMIILKQGMTFSQTLMTTSSEYITRRLGNEGYTFAEVEGFPEVNEEDKTAKITYLVKPGMRAYVRRIEFRGNTKTADSVLRREMRQMEAGSANNALIEMSKVRLERLGFFKEVNVENVPVAGTNDQIDVIYSVEEQPSGSIGASVGYAQGTGLILGANLSENNFLGTGKQVGIGLNRSTYQTSINFSYTEPYFTVDGVSAGYSLFARETDYDEINVASFSTNTYGAAVNWSYPVTEVQRIGFGLGYENLDLKTGIFASKEIADFVRDNGSEFDIVNANVNWVQSTLNRGVFATRGSQQRFGFDIALPGSGLEYYKMTYSAQHLRGLYRGLSLKLRADLGYGESYGDTTQMPFFKNFYGGGFGSVRGFERNTLGPRDTPCNFNTDNPCTTGFVDDPDPIGGNVQIELGAEIIFPLPFLKDQRSVQSTLFFDAGNIFNTKCGELQSNCFKPDAGELRYSVGIGATWLSGFGPITFSLAKPLNSNDFDETEVFQFSLGNQF</sequence>
<dbReference type="Proteomes" id="UP001059934">
    <property type="component" value="Chromosome"/>
</dbReference>
<evidence type="ECO:0000256" key="7">
    <source>
        <dbReference type="ARBA" id="ARBA00023237"/>
    </source>
</evidence>
<feature type="domain" description="POTRA" evidence="10">
    <location>
        <begin position="175"/>
        <end position="263"/>
    </location>
</feature>
<dbReference type="InterPro" id="IPR023707">
    <property type="entry name" value="OM_assembly_BamA"/>
</dbReference>
<dbReference type="Pfam" id="PF07244">
    <property type="entry name" value="POTRA"/>
    <property type="match status" value="4"/>
</dbReference>
<dbReference type="InterPro" id="IPR010827">
    <property type="entry name" value="BamA/TamA_POTRA"/>
</dbReference>
<reference evidence="11" key="1">
    <citation type="submission" date="2022-08" db="EMBL/GenBank/DDBJ databases">
        <title>Catabolic pathway analysis in culturable SAR92 clade bacteria reveals their overlooked roles in DMSP degradation in coastal seas.</title>
        <authorList>
            <person name="He X."/>
            <person name="Zhang X."/>
            <person name="Zhang Y."/>
        </authorList>
    </citation>
    <scope>NUCLEOTIDE SEQUENCE</scope>
    <source>
        <strain evidence="11">H455</strain>
    </source>
</reference>
<keyword evidence="2 8" id="KW-1134">Transmembrane beta strand</keyword>
<gene>
    <name evidence="8 11" type="primary">bamA</name>
    <name evidence="11" type="ORF">NYF23_08455</name>
</gene>
<evidence type="ECO:0000256" key="4">
    <source>
        <dbReference type="ARBA" id="ARBA00022729"/>
    </source>
</evidence>
<keyword evidence="4 8" id="KW-0732">Signal</keyword>
<dbReference type="Pfam" id="PF01103">
    <property type="entry name" value="Omp85"/>
    <property type="match status" value="1"/>
</dbReference>
<comment type="function">
    <text evidence="8">Part of the outer membrane protein assembly complex, which is involved in assembly and insertion of beta-barrel proteins into the outer membrane.</text>
</comment>
<evidence type="ECO:0000256" key="8">
    <source>
        <dbReference type="HAMAP-Rule" id="MF_01430"/>
    </source>
</evidence>
<organism evidence="11 12">
    <name type="scientific">SAR92 clade bacterium H455</name>
    <dbReference type="NCBI Taxonomy" id="2974818"/>
    <lineage>
        <taxon>Bacteria</taxon>
        <taxon>Pseudomonadati</taxon>
        <taxon>Pseudomonadota</taxon>
        <taxon>Gammaproteobacteria</taxon>
        <taxon>Cellvibrionales</taxon>
        <taxon>Porticoccaceae</taxon>
        <taxon>SAR92 clade</taxon>
    </lineage>
</organism>
<evidence type="ECO:0000313" key="11">
    <source>
        <dbReference type="EMBL" id="UVW34060.1"/>
    </source>
</evidence>
<dbReference type="EMBL" id="CP103416">
    <property type="protein sequence ID" value="UVW34060.1"/>
    <property type="molecule type" value="Genomic_DNA"/>
</dbReference>
<name>A0ABY5TJK7_9GAMM</name>
<keyword evidence="6 8" id="KW-0472">Membrane</keyword>
<accession>A0ABY5TJK7</accession>
<dbReference type="HAMAP" id="MF_01430">
    <property type="entry name" value="OM_assembly_BamA"/>
    <property type="match status" value="1"/>
</dbReference>
<evidence type="ECO:0000313" key="12">
    <source>
        <dbReference type="Proteomes" id="UP001059934"/>
    </source>
</evidence>
<dbReference type="Gene3D" id="3.10.20.310">
    <property type="entry name" value="membrane protein fhac"/>
    <property type="match status" value="5"/>
</dbReference>
<dbReference type="Gene3D" id="2.40.160.50">
    <property type="entry name" value="membrane protein fhac: a member of the omp85/tpsb transporter family"/>
    <property type="match status" value="1"/>
</dbReference>
<evidence type="ECO:0000256" key="2">
    <source>
        <dbReference type="ARBA" id="ARBA00022452"/>
    </source>
</evidence>
<keyword evidence="3 8" id="KW-0812">Transmembrane</keyword>
<feature type="domain" description="POTRA" evidence="10">
    <location>
        <begin position="24"/>
        <end position="91"/>
    </location>
</feature>
<proteinExistence type="inferred from homology"/>
<dbReference type="PANTHER" id="PTHR12815">
    <property type="entry name" value="SORTING AND ASSEMBLY MACHINERY SAMM50 PROTEIN FAMILY MEMBER"/>
    <property type="match status" value="1"/>
</dbReference>
<feature type="domain" description="POTRA" evidence="10">
    <location>
        <begin position="92"/>
        <end position="172"/>
    </location>
</feature>
<evidence type="ECO:0000256" key="9">
    <source>
        <dbReference type="NCBIfam" id="TIGR03303"/>
    </source>
</evidence>
<dbReference type="InterPro" id="IPR039910">
    <property type="entry name" value="D15-like"/>
</dbReference>
<evidence type="ECO:0000256" key="3">
    <source>
        <dbReference type="ARBA" id="ARBA00022692"/>
    </source>
</evidence>
<evidence type="ECO:0000256" key="5">
    <source>
        <dbReference type="ARBA" id="ARBA00022737"/>
    </source>
</evidence>
<keyword evidence="12" id="KW-1185">Reference proteome</keyword>
<dbReference type="InterPro" id="IPR000184">
    <property type="entry name" value="Bac_surfAg_D15"/>
</dbReference>
<evidence type="ECO:0000256" key="6">
    <source>
        <dbReference type="ARBA" id="ARBA00023136"/>
    </source>
</evidence>
<dbReference type="PANTHER" id="PTHR12815:SF23">
    <property type="entry name" value="OUTER MEMBRANE PROTEIN ASSEMBLY FACTOR BAMA"/>
    <property type="match status" value="1"/>
</dbReference>